<sequence>MPKKRKFEHLCFFFFFPFVISIFTVFSLFVYFDWLTILIGLKKKKKKRTQESEGNDRTSLALPGVQNQLISSIANVTTGPIILVLLSGGCVDVSQWQQDSRISAILWAGYPGMFGGLAIFDVIFGEVNPSAMLTQTWYLNSYVNHVLMTDMNMRPSSSNDGNPGRGYRYYPGSVNYPFGYGLSYTSFSCSVQNHTTTSITIKVNNLKSIPGSTPVLAYWAPTNAGARGLPLKRLIGFDKIFVDAQAAKDTTLNFYSEFIISGEINTSGTFTCETLK</sequence>
<dbReference type="AlphaFoldDB" id="X6MH68"/>
<dbReference type="GO" id="GO:0045493">
    <property type="term" value="P:xylan catabolic process"/>
    <property type="evidence" value="ECO:0007669"/>
    <property type="project" value="InterPro"/>
</dbReference>
<dbReference type="SUPFAM" id="SSF52279">
    <property type="entry name" value="Beta-D-glucan exohydrolase, C-terminal domain"/>
    <property type="match status" value="1"/>
</dbReference>
<accession>X6MH68</accession>
<comment type="similarity">
    <text evidence="1">Belongs to the glycosyl hydrolase 3 family.</text>
</comment>
<comment type="caution">
    <text evidence="5">The sequence shown here is derived from an EMBL/GenBank/DDBJ whole genome shotgun (WGS) entry which is preliminary data.</text>
</comment>
<name>X6MH68_RETFI</name>
<reference evidence="5 6" key="1">
    <citation type="journal article" date="2013" name="Curr. Biol.">
        <title>The Genome of the Foraminiferan Reticulomyxa filosa.</title>
        <authorList>
            <person name="Glockner G."/>
            <person name="Hulsmann N."/>
            <person name="Schleicher M."/>
            <person name="Noegel A.A."/>
            <person name="Eichinger L."/>
            <person name="Gallinger C."/>
            <person name="Pawlowski J."/>
            <person name="Sierra R."/>
            <person name="Euteneuer U."/>
            <person name="Pillet L."/>
            <person name="Moustafa A."/>
            <person name="Platzer M."/>
            <person name="Groth M."/>
            <person name="Szafranski K."/>
            <person name="Schliwa M."/>
        </authorList>
    </citation>
    <scope>NUCLEOTIDE SEQUENCE [LARGE SCALE GENOMIC DNA]</scope>
</reference>
<keyword evidence="3" id="KW-0326">Glycosidase</keyword>
<evidence type="ECO:0000313" key="5">
    <source>
        <dbReference type="EMBL" id="ETO12777.1"/>
    </source>
</evidence>
<proteinExistence type="inferred from homology"/>
<evidence type="ECO:0000256" key="2">
    <source>
        <dbReference type="ARBA" id="ARBA00022801"/>
    </source>
</evidence>
<dbReference type="InterPro" id="IPR002772">
    <property type="entry name" value="Glyco_hydro_3_C"/>
</dbReference>
<evidence type="ECO:0000313" key="6">
    <source>
        <dbReference type="Proteomes" id="UP000023152"/>
    </source>
</evidence>
<protein>
    <recommendedName>
        <fullName evidence="4">Glycoside hydrolase family 3 C-terminal domain-containing protein</fullName>
    </recommendedName>
</protein>
<dbReference type="Pfam" id="PF01915">
    <property type="entry name" value="Glyco_hydro_3_C"/>
    <property type="match status" value="1"/>
</dbReference>
<keyword evidence="2" id="KW-0378">Hydrolase</keyword>
<dbReference type="EMBL" id="ASPP01021083">
    <property type="protein sequence ID" value="ETO12777.1"/>
    <property type="molecule type" value="Genomic_DNA"/>
</dbReference>
<dbReference type="GO" id="GO:0046556">
    <property type="term" value="F:alpha-L-arabinofuranosidase activity"/>
    <property type="evidence" value="ECO:0007669"/>
    <property type="project" value="TreeGrafter"/>
</dbReference>
<dbReference type="InterPro" id="IPR044993">
    <property type="entry name" value="BXL"/>
</dbReference>
<feature type="domain" description="Glycoside hydrolase family 3 C-terminal" evidence="4">
    <location>
        <begin position="47"/>
        <end position="184"/>
    </location>
</feature>
<evidence type="ECO:0000256" key="1">
    <source>
        <dbReference type="ARBA" id="ARBA00005336"/>
    </source>
</evidence>
<organism evidence="5 6">
    <name type="scientific">Reticulomyxa filosa</name>
    <dbReference type="NCBI Taxonomy" id="46433"/>
    <lineage>
        <taxon>Eukaryota</taxon>
        <taxon>Sar</taxon>
        <taxon>Rhizaria</taxon>
        <taxon>Retaria</taxon>
        <taxon>Foraminifera</taxon>
        <taxon>Monothalamids</taxon>
        <taxon>Reticulomyxidae</taxon>
        <taxon>Reticulomyxa</taxon>
    </lineage>
</organism>
<evidence type="ECO:0000256" key="3">
    <source>
        <dbReference type="ARBA" id="ARBA00023295"/>
    </source>
</evidence>
<dbReference type="PANTHER" id="PTHR42721">
    <property type="entry name" value="SUGAR HYDROLASE-RELATED"/>
    <property type="match status" value="1"/>
</dbReference>
<dbReference type="GO" id="GO:0031222">
    <property type="term" value="P:arabinan catabolic process"/>
    <property type="evidence" value="ECO:0007669"/>
    <property type="project" value="TreeGrafter"/>
</dbReference>
<evidence type="ECO:0000259" key="4">
    <source>
        <dbReference type="Pfam" id="PF01915"/>
    </source>
</evidence>
<dbReference type="Gene3D" id="2.60.40.10">
    <property type="entry name" value="Immunoglobulins"/>
    <property type="match status" value="1"/>
</dbReference>
<dbReference type="PANTHER" id="PTHR42721:SF3">
    <property type="entry name" value="BETA-D-XYLOSIDASE 5-RELATED"/>
    <property type="match status" value="1"/>
</dbReference>
<keyword evidence="6" id="KW-1185">Reference proteome</keyword>
<gene>
    <name evidence="5" type="ORF">RFI_24599</name>
</gene>
<dbReference type="InterPro" id="IPR013783">
    <property type="entry name" value="Ig-like_fold"/>
</dbReference>
<dbReference type="InterPro" id="IPR036881">
    <property type="entry name" value="Glyco_hydro_3_C_sf"/>
</dbReference>
<dbReference type="Proteomes" id="UP000023152">
    <property type="component" value="Unassembled WGS sequence"/>
</dbReference>
<dbReference type="GO" id="GO:0009044">
    <property type="term" value="F:xylan 1,4-beta-xylosidase activity"/>
    <property type="evidence" value="ECO:0007669"/>
    <property type="project" value="InterPro"/>
</dbReference>
<dbReference type="OrthoDB" id="47059at2759"/>
<dbReference type="Gene3D" id="3.40.50.1700">
    <property type="entry name" value="Glycoside hydrolase family 3 C-terminal domain"/>
    <property type="match status" value="1"/>
</dbReference>